<dbReference type="Proteomes" id="UP000256988">
    <property type="component" value="Unassembled WGS sequence"/>
</dbReference>
<protein>
    <submittedName>
        <fullName evidence="1">Glycosyl transferase family 1</fullName>
    </submittedName>
</protein>
<gene>
    <name evidence="1" type="ORF">DFO60_2957</name>
</gene>
<organism evidence="1 2">
    <name type="scientific">Ectopseudomonas oleovorans</name>
    <name type="common">Pseudomonas oleovorans</name>
    <dbReference type="NCBI Taxonomy" id="301"/>
    <lineage>
        <taxon>Bacteria</taxon>
        <taxon>Pseudomonadati</taxon>
        <taxon>Pseudomonadota</taxon>
        <taxon>Gammaproteobacteria</taxon>
        <taxon>Pseudomonadales</taxon>
        <taxon>Pseudomonadaceae</taxon>
        <taxon>Ectopseudomonas</taxon>
    </lineage>
</organism>
<evidence type="ECO:0000313" key="2">
    <source>
        <dbReference type="Proteomes" id="UP000256988"/>
    </source>
</evidence>
<dbReference type="AlphaFoldDB" id="A0A3D9EIG6"/>
<dbReference type="SUPFAM" id="SSF53756">
    <property type="entry name" value="UDP-Glycosyltransferase/glycogen phosphorylase"/>
    <property type="match status" value="1"/>
</dbReference>
<sequence length="400" mass="45214">MRILQLTTYDVEFPNHGGKLRSHHIRKSLRERFTVETLSFEWSNRDLAEGLAVELNQDRFAEFGIDGMLCDWGISIYLEANPDIYFRVCDLVRSFKPDVLAMEQPFLWPLVKRLRGDGVVSDEIKIVYSSQNIEAPMKQKIYEDNYSVDDAKRYLEIVRDIELDVIKSCDVALAVSERDAAYIKLHAPATPLAIFSNGHSRPCTNDSYEKWKDMFSKRELNWIFIGSWHPPNINGLKHLLDAISATQEKPNFLIWVLGGAGDGLRSIPGFKEADYPYLRILGMVSQDDINAGILNSSGVLLPIWEGGGSNLKTAQALLSRKCILGSNFSFRGFENCTRENGVFLGETPDEVVAKLLSLTPESLYTRSAAVDELQWEFILATLPDFLQKAISLPRTGKEKI</sequence>
<evidence type="ECO:0000313" key="1">
    <source>
        <dbReference type="EMBL" id="RED02918.1"/>
    </source>
</evidence>
<dbReference type="Gene3D" id="3.40.50.2000">
    <property type="entry name" value="Glycogen Phosphorylase B"/>
    <property type="match status" value="1"/>
</dbReference>
<proteinExistence type="predicted"/>
<dbReference type="EMBL" id="QRDL01000004">
    <property type="protein sequence ID" value="RED02918.1"/>
    <property type="molecule type" value="Genomic_DNA"/>
</dbReference>
<accession>A0A3D9EIG6</accession>
<keyword evidence="1" id="KW-0808">Transferase</keyword>
<dbReference type="GO" id="GO:0016740">
    <property type="term" value="F:transferase activity"/>
    <property type="evidence" value="ECO:0007669"/>
    <property type="project" value="UniProtKB-KW"/>
</dbReference>
<name>A0A3D9EIG6_ECTOL</name>
<comment type="caution">
    <text evidence="1">The sequence shown here is derived from an EMBL/GenBank/DDBJ whole genome shotgun (WGS) entry which is preliminary data.</text>
</comment>
<reference evidence="1 2" key="1">
    <citation type="submission" date="2018-07" db="EMBL/GenBank/DDBJ databases">
        <title>Genome sequencing of rice bacterial endophytes.</title>
        <authorList>
            <person name="Venturi V."/>
        </authorList>
    </citation>
    <scope>NUCLEOTIDE SEQUENCE [LARGE SCALE GENOMIC DNA]</scope>
    <source>
        <strain evidence="1 2">AG1002</strain>
    </source>
</reference>
<dbReference type="RefSeq" id="WP_181902045.1">
    <property type="nucleotide sequence ID" value="NZ_QRDL01000004.1"/>
</dbReference>